<sequence>MGTVGLAFGSATSGQGFDVAATVTSIVSIRQGVETAWKDQLTALQSQDTVLSQVGTDLSTMYSALTSLTDFAGVMAQKQGSSSDNNILSLSSASSTATAGSHSVVVSSLAKTSSMYTSQLSSSATSITGSLTFQVGSGTAQTVDVASGSSLADYAKAINLAGIGVRASVITDSSGSRLSFVSQTSGAAGQLTITGSLSDNNGNSLTMNQGQTGSDAQLTVDGVAVTSSSNTVSGAIPGVSFQLVSADPSSTVQVVIANDNSSIETAFNAFVSAYNTVAKELAVQSKVVSGSTAPPLSGTSTLSMLQQSLSGALFGGTNTGSVKSIDQLGITVAKDGTLSFDATALESTLNNNFDDVVGFLQNSDSFGQNFKSVVDGLGSTSTKGVVYLAQQENTSKEKALNDSISNEDDRIADFKTRLTSQLTAANQILQSIPAQIDQIDKIYSALTGYNTKG</sequence>
<dbReference type="KEGG" id="talb:FTW19_18260"/>
<evidence type="ECO:0000313" key="8">
    <source>
        <dbReference type="EMBL" id="QEE29755.1"/>
    </source>
</evidence>
<dbReference type="PANTHER" id="PTHR30288">
    <property type="entry name" value="FLAGELLAR CAP/ASSEMBLY PROTEIN FLID"/>
    <property type="match status" value="1"/>
</dbReference>
<evidence type="ECO:0000256" key="1">
    <source>
        <dbReference type="ARBA" id="ARBA00009764"/>
    </source>
</evidence>
<dbReference type="EMBL" id="CP042806">
    <property type="protein sequence ID" value="QEE29755.1"/>
    <property type="molecule type" value="Genomic_DNA"/>
</dbReference>
<dbReference type="Proteomes" id="UP000321820">
    <property type="component" value="Chromosome"/>
</dbReference>
<comment type="subcellular location">
    <subcellularLocation>
        <location evidence="5">Secreted</location>
    </subcellularLocation>
    <subcellularLocation>
        <location evidence="5">Bacterial flagellum</location>
    </subcellularLocation>
</comment>
<comment type="subunit">
    <text evidence="2 5">Homopentamer.</text>
</comment>
<organism evidence="8 9">
    <name type="scientific">Terriglobus albidus</name>
    <dbReference type="NCBI Taxonomy" id="1592106"/>
    <lineage>
        <taxon>Bacteria</taxon>
        <taxon>Pseudomonadati</taxon>
        <taxon>Acidobacteriota</taxon>
        <taxon>Terriglobia</taxon>
        <taxon>Terriglobales</taxon>
        <taxon>Acidobacteriaceae</taxon>
        <taxon>Terriglobus</taxon>
    </lineage>
</organism>
<proteinExistence type="inferred from homology"/>
<keyword evidence="3" id="KW-0175">Coiled coil</keyword>
<keyword evidence="9" id="KW-1185">Reference proteome</keyword>
<dbReference type="PANTHER" id="PTHR30288:SF0">
    <property type="entry name" value="FLAGELLAR HOOK-ASSOCIATED PROTEIN 2"/>
    <property type="match status" value="1"/>
</dbReference>
<evidence type="ECO:0000256" key="2">
    <source>
        <dbReference type="ARBA" id="ARBA00011255"/>
    </source>
</evidence>
<dbReference type="GO" id="GO:0009421">
    <property type="term" value="C:bacterial-type flagellum filament cap"/>
    <property type="evidence" value="ECO:0007669"/>
    <property type="project" value="InterPro"/>
</dbReference>
<keyword evidence="8" id="KW-0966">Cell projection</keyword>
<dbReference type="InterPro" id="IPR010809">
    <property type="entry name" value="FliD_C"/>
</dbReference>
<name>A0A5B9EFA0_9BACT</name>
<evidence type="ECO:0000256" key="4">
    <source>
        <dbReference type="ARBA" id="ARBA00023143"/>
    </source>
</evidence>
<feature type="domain" description="Flagellar hook-associated protein 2 C-terminal" evidence="7">
    <location>
        <begin position="213"/>
        <end position="430"/>
    </location>
</feature>
<dbReference type="AlphaFoldDB" id="A0A5B9EFA0"/>
<dbReference type="InterPro" id="IPR003481">
    <property type="entry name" value="FliD_N"/>
</dbReference>
<dbReference type="GO" id="GO:0071973">
    <property type="term" value="P:bacterial-type flagellum-dependent cell motility"/>
    <property type="evidence" value="ECO:0007669"/>
    <property type="project" value="TreeGrafter"/>
</dbReference>
<feature type="domain" description="Flagellar hook-associated protein 2 N-terminal" evidence="6">
    <location>
        <begin position="16"/>
        <end position="112"/>
    </location>
</feature>
<dbReference type="GO" id="GO:0009424">
    <property type="term" value="C:bacterial-type flagellum hook"/>
    <property type="evidence" value="ECO:0007669"/>
    <property type="project" value="UniProtKB-UniRule"/>
</dbReference>
<reference evidence="8 9" key="1">
    <citation type="submission" date="2019-08" db="EMBL/GenBank/DDBJ databases">
        <title>Complete genome sequence of Terriglobus albidus strain ORNL.</title>
        <authorList>
            <person name="Podar M."/>
        </authorList>
    </citation>
    <scope>NUCLEOTIDE SEQUENCE [LARGE SCALE GENOMIC DNA]</scope>
    <source>
        <strain evidence="8 9">ORNL</strain>
    </source>
</reference>
<keyword evidence="4 5" id="KW-0975">Bacterial flagellum</keyword>
<dbReference type="RefSeq" id="WP_147649025.1">
    <property type="nucleotide sequence ID" value="NZ_CP042806.1"/>
</dbReference>
<evidence type="ECO:0000313" key="9">
    <source>
        <dbReference type="Proteomes" id="UP000321820"/>
    </source>
</evidence>
<dbReference type="OrthoDB" id="105942at2"/>
<dbReference type="Pfam" id="PF02465">
    <property type="entry name" value="FliD_N"/>
    <property type="match status" value="1"/>
</dbReference>
<comment type="similarity">
    <text evidence="1 5">Belongs to the FliD family.</text>
</comment>
<dbReference type="InterPro" id="IPR040026">
    <property type="entry name" value="FliD"/>
</dbReference>
<keyword evidence="8" id="KW-0969">Cilium</keyword>
<evidence type="ECO:0000259" key="6">
    <source>
        <dbReference type="Pfam" id="PF02465"/>
    </source>
</evidence>
<keyword evidence="5" id="KW-0964">Secreted</keyword>
<dbReference type="GO" id="GO:0005576">
    <property type="term" value="C:extracellular region"/>
    <property type="evidence" value="ECO:0007669"/>
    <property type="project" value="UniProtKB-SubCell"/>
</dbReference>
<keyword evidence="8" id="KW-0282">Flagellum</keyword>
<evidence type="ECO:0000256" key="3">
    <source>
        <dbReference type="ARBA" id="ARBA00023054"/>
    </source>
</evidence>
<dbReference type="GO" id="GO:0007155">
    <property type="term" value="P:cell adhesion"/>
    <property type="evidence" value="ECO:0007669"/>
    <property type="project" value="InterPro"/>
</dbReference>
<comment type="function">
    <text evidence="5">Required for morphogenesis and for the elongation of the flagellar filament by facilitating polymerization of the flagellin monomers at the tip of growing filament. Forms a capping structure, which prevents flagellin subunits (transported through the central channel of the flagellum) from leaking out without polymerization at the distal end.</text>
</comment>
<accession>A0A5B9EFA0</accession>
<gene>
    <name evidence="8" type="ORF">FTW19_18260</name>
</gene>
<dbReference type="Pfam" id="PF07195">
    <property type="entry name" value="FliD_C"/>
    <property type="match status" value="1"/>
</dbReference>
<evidence type="ECO:0000256" key="5">
    <source>
        <dbReference type="RuleBase" id="RU362066"/>
    </source>
</evidence>
<protein>
    <recommendedName>
        <fullName evidence="5">Flagellar hook-associated protein 2</fullName>
        <shortName evidence="5">HAP2</shortName>
    </recommendedName>
    <alternativeName>
        <fullName evidence="5">Flagellar cap protein</fullName>
    </alternativeName>
</protein>
<evidence type="ECO:0000259" key="7">
    <source>
        <dbReference type="Pfam" id="PF07195"/>
    </source>
</evidence>